<organism evidence="2">
    <name type="scientific">Caulobacter sp. (strain K31)</name>
    <dbReference type="NCBI Taxonomy" id="366602"/>
    <lineage>
        <taxon>Bacteria</taxon>
        <taxon>Pseudomonadati</taxon>
        <taxon>Pseudomonadota</taxon>
        <taxon>Alphaproteobacteria</taxon>
        <taxon>Caulobacterales</taxon>
        <taxon>Caulobacteraceae</taxon>
        <taxon>Caulobacter</taxon>
    </lineage>
</organism>
<gene>
    <name evidence="2" type="ordered locus">Caul_3310</name>
</gene>
<dbReference type="GO" id="GO:0016740">
    <property type="term" value="F:transferase activity"/>
    <property type="evidence" value="ECO:0007669"/>
    <property type="project" value="UniProtKB-KW"/>
</dbReference>
<dbReference type="PROSITE" id="PS50404">
    <property type="entry name" value="GST_NTER"/>
    <property type="match status" value="1"/>
</dbReference>
<protein>
    <submittedName>
        <fullName evidence="2">Glutathione S-transferase domain</fullName>
    </submittedName>
</protein>
<dbReference type="InterPro" id="IPR036282">
    <property type="entry name" value="Glutathione-S-Trfase_C_sf"/>
</dbReference>
<evidence type="ECO:0000259" key="1">
    <source>
        <dbReference type="PROSITE" id="PS50404"/>
    </source>
</evidence>
<dbReference type="KEGG" id="cak:Caul_3310"/>
<dbReference type="InterPro" id="IPR004045">
    <property type="entry name" value="Glutathione_S-Trfase_N"/>
</dbReference>
<keyword evidence="2" id="KW-0808">Transferase</keyword>
<dbReference type="STRING" id="366602.Caul_3310"/>
<name>B0T3X3_CAUSK</name>
<feature type="domain" description="GST N-terminal" evidence="1">
    <location>
        <begin position="1"/>
        <end position="79"/>
    </location>
</feature>
<dbReference type="eggNOG" id="COG0625">
    <property type="taxonomic scope" value="Bacteria"/>
</dbReference>
<dbReference type="SFLD" id="SFLDS00019">
    <property type="entry name" value="Glutathione_Transferase_(cytos"/>
    <property type="match status" value="1"/>
</dbReference>
<reference evidence="2" key="1">
    <citation type="submission" date="2008-01" db="EMBL/GenBank/DDBJ databases">
        <title>Complete sequence of chromosome of Caulobacter sp. K31.</title>
        <authorList>
            <consortium name="US DOE Joint Genome Institute"/>
            <person name="Copeland A."/>
            <person name="Lucas S."/>
            <person name="Lapidus A."/>
            <person name="Barry K."/>
            <person name="Glavina del Rio T."/>
            <person name="Dalin E."/>
            <person name="Tice H."/>
            <person name="Pitluck S."/>
            <person name="Bruce D."/>
            <person name="Goodwin L."/>
            <person name="Thompson L.S."/>
            <person name="Brettin T."/>
            <person name="Detter J.C."/>
            <person name="Han C."/>
            <person name="Schmutz J."/>
            <person name="Larimer F."/>
            <person name="Land M."/>
            <person name="Hauser L."/>
            <person name="Kyrpides N."/>
            <person name="Kim E."/>
            <person name="Stephens C."/>
            <person name="Richardson P."/>
        </authorList>
    </citation>
    <scope>NUCLEOTIDE SEQUENCE [LARGE SCALE GENOMIC DNA]</scope>
    <source>
        <strain evidence="2">K31</strain>
    </source>
</reference>
<dbReference type="AlphaFoldDB" id="B0T3X3"/>
<dbReference type="EMBL" id="CP000927">
    <property type="protein sequence ID" value="ABZ72437.1"/>
    <property type="molecule type" value="Genomic_DNA"/>
</dbReference>
<dbReference type="SFLD" id="SFLDG01150">
    <property type="entry name" value="Main.1:_Beta-like"/>
    <property type="match status" value="1"/>
</dbReference>
<accession>B0T3X3</accession>
<sequence>MITLYHCVGARSFRALWALEELGLPYALKLTAFPPRLREPGYLDVNPLGTTPALIDGETLMSESAAIGEYLARRHGPSDLTVASDEPGFGAYLNFLHMGEATLTFPQTIHLRYAVFEPEERRLPQAAADYVQWFLSRLKGAARLLDDTGYVAAGRFTMADISVAYALKLGEQLGFSDKYPEAFAAHLERMKARPAYQRALAAESAGEPVL</sequence>
<dbReference type="InterPro" id="IPR040079">
    <property type="entry name" value="Glutathione_S-Trfase"/>
</dbReference>
<dbReference type="OrthoDB" id="9810080at2"/>
<dbReference type="SUPFAM" id="SSF47616">
    <property type="entry name" value="GST C-terminal domain-like"/>
    <property type="match status" value="1"/>
</dbReference>
<dbReference type="Pfam" id="PF13409">
    <property type="entry name" value="GST_N_2"/>
    <property type="match status" value="1"/>
</dbReference>
<dbReference type="CDD" id="cd03046">
    <property type="entry name" value="GST_N_GTT1_like"/>
    <property type="match status" value="1"/>
</dbReference>
<dbReference type="SUPFAM" id="SSF52833">
    <property type="entry name" value="Thioredoxin-like"/>
    <property type="match status" value="1"/>
</dbReference>
<dbReference type="Gene3D" id="1.20.1050.10">
    <property type="match status" value="1"/>
</dbReference>
<dbReference type="InterPro" id="IPR036249">
    <property type="entry name" value="Thioredoxin-like_sf"/>
</dbReference>
<dbReference type="PANTHER" id="PTHR44051">
    <property type="entry name" value="GLUTATHIONE S-TRANSFERASE-RELATED"/>
    <property type="match status" value="1"/>
</dbReference>
<dbReference type="Gene3D" id="3.40.30.10">
    <property type="entry name" value="Glutaredoxin"/>
    <property type="match status" value="1"/>
</dbReference>
<dbReference type="SFLD" id="SFLDG00358">
    <property type="entry name" value="Main_(cytGST)"/>
    <property type="match status" value="1"/>
</dbReference>
<dbReference type="PANTHER" id="PTHR44051:SF21">
    <property type="entry name" value="GLUTATHIONE S-TRANSFERASE FAMILY PROTEIN"/>
    <property type="match status" value="1"/>
</dbReference>
<evidence type="ECO:0000313" key="2">
    <source>
        <dbReference type="EMBL" id="ABZ72437.1"/>
    </source>
</evidence>
<dbReference type="HOGENOM" id="CLU_011226_6_4_5"/>
<proteinExistence type="predicted"/>